<accession>A0AAW1JF31</accession>
<gene>
    <name evidence="1" type="ORF">QE152_g30164</name>
</gene>
<reference evidence="1 2" key="1">
    <citation type="journal article" date="2024" name="BMC Genomics">
        <title>De novo assembly and annotation of Popillia japonica's genome with initial clues to its potential as an invasive pest.</title>
        <authorList>
            <person name="Cucini C."/>
            <person name="Boschi S."/>
            <person name="Funari R."/>
            <person name="Cardaioli E."/>
            <person name="Iannotti N."/>
            <person name="Marturano G."/>
            <person name="Paoli F."/>
            <person name="Bruttini M."/>
            <person name="Carapelli A."/>
            <person name="Frati F."/>
            <person name="Nardi F."/>
        </authorList>
    </citation>
    <scope>NUCLEOTIDE SEQUENCE [LARGE SCALE GENOMIC DNA]</scope>
    <source>
        <strain evidence="1">DMR45628</strain>
    </source>
</reference>
<organism evidence="1 2">
    <name type="scientific">Popillia japonica</name>
    <name type="common">Japanese beetle</name>
    <dbReference type="NCBI Taxonomy" id="7064"/>
    <lineage>
        <taxon>Eukaryota</taxon>
        <taxon>Metazoa</taxon>
        <taxon>Ecdysozoa</taxon>
        <taxon>Arthropoda</taxon>
        <taxon>Hexapoda</taxon>
        <taxon>Insecta</taxon>
        <taxon>Pterygota</taxon>
        <taxon>Neoptera</taxon>
        <taxon>Endopterygota</taxon>
        <taxon>Coleoptera</taxon>
        <taxon>Polyphaga</taxon>
        <taxon>Scarabaeiformia</taxon>
        <taxon>Scarabaeidae</taxon>
        <taxon>Rutelinae</taxon>
        <taxon>Popillia</taxon>
    </lineage>
</organism>
<protein>
    <submittedName>
        <fullName evidence="1">Uncharacterized protein</fullName>
    </submittedName>
</protein>
<evidence type="ECO:0000313" key="1">
    <source>
        <dbReference type="EMBL" id="KAK9702082.1"/>
    </source>
</evidence>
<evidence type="ECO:0000313" key="2">
    <source>
        <dbReference type="Proteomes" id="UP001458880"/>
    </source>
</evidence>
<comment type="caution">
    <text evidence="1">The sequence shown here is derived from an EMBL/GenBank/DDBJ whole genome shotgun (WGS) entry which is preliminary data.</text>
</comment>
<name>A0AAW1JF31_POPJA</name>
<dbReference type="EMBL" id="JASPKY010000400">
    <property type="protein sequence ID" value="KAK9702082.1"/>
    <property type="molecule type" value="Genomic_DNA"/>
</dbReference>
<dbReference type="Proteomes" id="UP001458880">
    <property type="component" value="Unassembled WGS sequence"/>
</dbReference>
<sequence length="428" mass="49438">MLFVIVSEKFSKFFKPTHTYHSLIGISIPRFCKTNHLPLLQAYFGDASRKENDWVSLGKTYVDSPEYEDSELCLLDRMTFFGSKEDATAQHILHHKCDPVSIETTTTSIRFQQRKHDFMLHPDELCLNKKLQIPVLVCHESLVVDTGDVEIDCFKHPGSNNTEILYKKLLECYSEGKCKRWPKLLDNLDLTYSDIKLYFLLLRQIKLRHHNDLEPLESLLNILEKGLMLVQKQAGENEKAGYLADFITSFLNCLPQNFDHTLFRRSNFIYRTIEPTSAQASYGLVLYKSTNDSFEDSQIKILTLANLTQTDYACDEGVEVVIMLVDESKEFLQIQDIIFHIFIVDNARMGQDKNFYSGSKIIGIEYVSFNNHDKVFKFAVFLRTNKNSDGYWSVVNAESQVMSVAYVPIEQSGFRSYGNKIKSFKYIS</sequence>
<keyword evidence="2" id="KW-1185">Reference proteome</keyword>
<dbReference type="AlphaFoldDB" id="A0AAW1JF31"/>
<proteinExistence type="predicted"/>